<dbReference type="Pfam" id="PF10702">
    <property type="entry name" value="DUF2507"/>
    <property type="match status" value="1"/>
</dbReference>
<proteinExistence type="predicted"/>
<dbReference type="SUPFAM" id="SSF111126">
    <property type="entry name" value="Ligand-binding domain in the NO signalling and Golgi transport"/>
    <property type="match status" value="1"/>
</dbReference>
<dbReference type="AlphaFoldDB" id="A0A4U1MIJ6"/>
<name>A0A4U1MIJ6_9BACL</name>
<dbReference type="EMBL" id="SWFM01000003">
    <property type="protein sequence ID" value="TKD70344.1"/>
    <property type="molecule type" value="Genomic_DNA"/>
</dbReference>
<dbReference type="OrthoDB" id="2965348at2"/>
<reference evidence="1 2" key="1">
    <citation type="submission" date="2019-04" db="EMBL/GenBank/DDBJ databases">
        <title>Genome sequence of Bacillus hwajinpoensis strain Y2.</title>
        <authorList>
            <person name="Fair J.L."/>
            <person name="Maclea K.S."/>
        </authorList>
    </citation>
    <scope>NUCLEOTIDE SEQUENCE [LARGE SCALE GENOMIC DNA]</scope>
    <source>
        <strain evidence="1 2">Y2</strain>
    </source>
</reference>
<protein>
    <submittedName>
        <fullName evidence="1">DUF2507 domain-containing protein</fullName>
    </submittedName>
</protein>
<dbReference type="Proteomes" id="UP000310541">
    <property type="component" value="Unassembled WGS sequence"/>
</dbReference>
<dbReference type="InterPro" id="IPR019642">
    <property type="entry name" value="DUF2507"/>
</dbReference>
<evidence type="ECO:0000313" key="2">
    <source>
        <dbReference type="Proteomes" id="UP000310541"/>
    </source>
</evidence>
<dbReference type="RefSeq" id="WP_136947749.1">
    <property type="nucleotide sequence ID" value="NZ_SWFM01000003.1"/>
</dbReference>
<sequence>MFKKRTNTIDYSHEIETTAFGYEFFREILLPELLGNEQPAVLYWTGKEMARQFPLSSKEEIIDFFKNASWGTLLVQQEKKNEITFLLQSPLITERKNTTRISCYQLEAGFISEQYQNMHKCVTEAYETDKKNEIQFTVKWDPKDKIE</sequence>
<accession>A0A4U1MIJ6</accession>
<dbReference type="InterPro" id="IPR024096">
    <property type="entry name" value="NO_sig/Golgi_transp_ligand-bd"/>
</dbReference>
<organism evidence="1 2">
    <name type="scientific">Guptibacillus hwajinpoensis</name>
    <dbReference type="NCBI Taxonomy" id="208199"/>
    <lineage>
        <taxon>Bacteria</taxon>
        <taxon>Bacillati</taxon>
        <taxon>Bacillota</taxon>
        <taxon>Bacilli</taxon>
        <taxon>Bacillales</taxon>
        <taxon>Guptibacillaceae</taxon>
        <taxon>Guptibacillus</taxon>
    </lineage>
</organism>
<comment type="caution">
    <text evidence="1">The sequence shown here is derived from an EMBL/GenBank/DDBJ whole genome shotgun (WGS) entry which is preliminary data.</text>
</comment>
<evidence type="ECO:0000313" key="1">
    <source>
        <dbReference type="EMBL" id="TKD70344.1"/>
    </source>
</evidence>
<dbReference type="Gene3D" id="3.30.1380.20">
    <property type="entry name" value="Trafficking protein particle complex subunit 3"/>
    <property type="match status" value="1"/>
</dbReference>
<gene>
    <name evidence="1" type="ORF">FBF83_14005</name>
</gene>